<reference evidence="3 4" key="1">
    <citation type="submission" date="2020-07" db="EMBL/GenBank/DDBJ databases">
        <title>Genomic Encyclopedia of Type Strains, Phase IV (KMG-V): Genome sequencing to study the core and pangenomes of soil and plant-associated prokaryotes.</title>
        <authorList>
            <person name="Whitman W."/>
        </authorList>
    </citation>
    <scope>NUCLEOTIDE SEQUENCE [LARGE SCALE GENOMIC DNA]</scope>
    <source>
        <strain evidence="3 4">RH2WT43</strain>
    </source>
</reference>
<dbReference type="EMBL" id="JACGXL010000001">
    <property type="protein sequence ID" value="MBA8886724.1"/>
    <property type="molecule type" value="Genomic_DNA"/>
</dbReference>
<dbReference type="Proteomes" id="UP000550401">
    <property type="component" value="Unassembled WGS sequence"/>
</dbReference>
<keyword evidence="1 3" id="KW-0378">Hydrolase</keyword>
<keyword evidence="4" id="KW-1185">Reference proteome</keyword>
<evidence type="ECO:0000256" key="1">
    <source>
        <dbReference type="ARBA" id="ARBA00022801"/>
    </source>
</evidence>
<gene>
    <name evidence="3" type="ORF">FHW12_000915</name>
</gene>
<dbReference type="InterPro" id="IPR050261">
    <property type="entry name" value="FrsA_esterase"/>
</dbReference>
<dbReference type="PANTHER" id="PTHR22946">
    <property type="entry name" value="DIENELACTONE HYDROLASE DOMAIN-CONTAINING PROTEIN-RELATED"/>
    <property type="match status" value="1"/>
</dbReference>
<evidence type="ECO:0000313" key="4">
    <source>
        <dbReference type="Proteomes" id="UP000550401"/>
    </source>
</evidence>
<dbReference type="Pfam" id="PF12146">
    <property type="entry name" value="Hydrolase_4"/>
    <property type="match status" value="1"/>
</dbReference>
<proteinExistence type="predicted"/>
<dbReference type="GO" id="GO:0052689">
    <property type="term" value="F:carboxylic ester hydrolase activity"/>
    <property type="evidence" value="ECO:0007669"/>
    <property type="project" value="UniProtKB-ARBA"/>
</dbReference>
<dbReference type="InterPro" id="IPR016986">
    <property type="entry name" value="UCP031982_abhydr"/>
</dbReference>
<dbReference type="PANTHER" id="PTHR22946:SF9">
    <property type="entry name" value="POLYKETIDE TRANSFERASE AF380"/>
    <property type="match status" value="1"/>
</dbReference>
<dbReference type="PIRSF" id="PIRSF031982">
    <property type="entry name" value="UCP031982_abhydr"/>
    <property type="match status" value="1"/>
</dbReference>
<feature type="domain" description="Serine aminopeptidase S33" evidence="2">
    <location>
        <begin position="105"/>
        <end position="203"/>
    </location>
</feature>
<sequence length="376" mass="39251">MSKRVPSLSCWRRRVLALSASIAMLSITVASPTAFAFIAGERHLVAEQPTARERDAEHRADLRVTVWYPAADGNKETPLTIGPPGQPLFVAGSSAQDAPFADGTRRAVVLLSHGFGGSARVMAWFGTALARAGYVVVAPDHPGNNAIDPITMAGANYFWQRPGDLAVALARVRQDPAIGPHLDASRIGAAGFSAGGFTALATAGGRVSVPHLDAFCAAHPDDGVCRPQKEFATDPAAIAAFRAQEPTQRAVAASTRDLAIPGVKAVFAMAPAIVQGFTPDSLRAIGVPVRIIVGDADVVAPPATNARVAAETVPHARLTMLPGVAHYDFLAECTPAGEARIELCRSTVARRATHDAAIREAIDLFDATLASAKPAT</sequence>
<dbReference type="InterPro" id="IPR022742">
    <property type="entry name" value="Hydrolase_4"/>
</dbReference>
<protein>
    <submittedName>
        <fullName evidence="3">Putative dienelactone hydrolase</fullName>
    </submittedName>
</protein>
<name>A0A839F355_9GAMM</name>
<dbReference type="InterPro" id="IPR029058">
    <property type="entry name" value="AB_hydrolase_fold"/>
</dbReference>
<dbReference type="RefSeq" id="WP_310735138.1">
    <property type="nucleotide sequence ID" value="NZ_JACGXL010000001.1"/>
</dbReference>
<comment type="caution">
    <text evidence="3">The sequence shown here is derived from an EMBL/GenBank/DDBJ whole genome shotgun (WGS) entry which is preliminary data.</text>
</comment>
<dbReference type="AlphaFoldDB" id="A0A839F355"/>
<dbReference type="Gene3D" id="3.40.50.1820">
    <property type="entry name" value="alpha/beta hydrolase"/>
    <property type="match status" value="1"/>
</dbReference>
<evidence type="ECO:0000259" key="2">
    <source>
        <dbReference type="Pfam" id="PF12146"/>
    </source>
</evidence>
<evidence type="ECO:0000313" key="3">
    <source>
        <dbReference type="EMBL" id="MBA8886724.1"/>
    </source>
</evidence>
<dbReference type="SUPFAM" id="SSF53474">
    <property type="entry name" value="alpha/beta-Hydrolases"/>
    <property type="match status" value="1"/>
</dbReference>
<accession>A0A839F355</accession>
<organism evidence="3 4">
    <name type="scientific">Dokdonella fugitiva</name>
    <dbReference type="NCBI Taxonomy" id="328517"/>
    <lineage>
        <taxon>Bacteria</taxon>
        <taxon>Pseudomonadati</taxon>
        <taxon>Pseudomonadota</taxon>
        <taxon>Gammaproteobacteria</taxon>
        <taxon>Lysobacterales</taxon>
        <taxon>Rhodanobacteraceae</taxon>
        <taxon>Dokdonella</taxon>
    </lineage>
</organism>